<dbReference type="NCBIfam" id="NF000270">
    <property type="entry name" value="bla_class_D_alt"/>
    <property type="match status" value="1"/>
</dbReference>
<evidence type="ECO:0000256" key="4">
    <source>
        <dbReference type="ARBA" id="ARBA00022729"/>
    </source>
</evidence>
<name>A0ABT8BI91_9HYPH</name>
<dbReference type="Pfam" id="PF00905">
    <property type="entry name" value="Transpeptidase"/>
    <property type="match status" value="1"/>
</dbReference>
<proteinExistence type="inferred from homology"/>
<accession>A0ABT8BI91</accession>
<evidence type="ECO:0000256" key="1">
    <source>
        <dbReference type="ARBA" id="ARBA00001526"/>
    </source>
</evidence>
<comment type="catalytic activity">
    <reaction evidence="1">
        <text>a beta-lactam + H2O = a substituted beta-amino acid</text>
        <dbReference type="Rhea" id="RHEA:20401"/>
        <dbReference type="ChEBI" id="CHEBI:15377"/>
        <dbReference type="ChEBI" id="CHEBI:35627"/>
        <dbReference type="ChEBI" id="CHEBI:140347"/>
        <dbReference type="EC" id="3.5.2.6"/>
    </reaction>
</comment>
<protein>
    <recommendedName>
        <fullName evidence="3">beta-lactamase</fullName>
        <ecNumber evidence="3">3.5.2.6</ecNumber>
    </recommendedName>
</protein>
<evidence type="ECO:0000313" key="10">
    <source>
        <dbReference type="Proteomes" id="UP001224644"/>
    </source>
</evidence>
<feature type="domain" description="Penicillin-binding protein transpeptidase" evidence="8">
    <location>
        <begin position="27"/>
        <end position="248"/>
    </location>
</feature>
<comment type="similarity">
    <text evidence="2">Belongs to the class-D beta-lactamase family.</text>
</comment>
<keyword evidence="6" id="KW-0046">Antibiotic resistance</keyword>
<dbReference type="PANTHER" id="PTHR30627:SF6">
    <property type="entry name" value="BETA-LACTAMASE YBXI-RELATED"/>
    <property type="match status" value="1"/>
</dbReference>
<evidence type="ECO:0000256" key="6">
    <source>
        <dbReference type="ARBA" id="ARBA00023251"/>
    </source>
</evidence>
<evidence type="ECO:0000259" key="8">
    <source>
        <dbReference type="Pfam" id="PF00905"/>
    </source>
</evidence>
<gene>
    <name evidence="9" type="primary">blaOXA</name>
    <name evidence="9" type="ORF">QWZ12_13485</name>
</gene>
<sequence length="276" mass="30175">MRRPLGLALLAGLTVTTPVAARSLCTIVAEATDGAVLLEEGDCRTRVTPASTFKIPLAVIAFEAGLLRDAHHPVHTFKAGYPDWGGAAWHVPTDPTRWLAHSVVWYSQIVAHRLGRATLEAQTARLGFGNADFSGDPGQDNGLDRAWIMSSLRVSPAEQIDFLRRLATRTLAVSAHTLDETRKIVPVNRTGDGWSLHGKTGTAFPRKPDGSFDEARAYGWYVGWAERDGRTLAFARLDQDETKQPVSGGMRVRAEFLETWPALARSLGQPRHPPVP</sequence>
<evidence type="ECO:0000256" key="5">
    <source>
        <dbReference type="ARBA" id="ARBA00022801"/>
    </source>
</evidence>
<reference evidence="10" key="1">
    <citation type="journal article" date="2019" name="Int. J. Syst. Evol. Microbiol.">
        <title>The Global Catalogue of Microorganisms (GCM) 10K type strain sequencing project: providing services to taxonomists for standard genome sequencing and annotation.</title>
        <authorList>
            <consortium name="The Broad Institute Genomics Platform"/>
            <consortium name="The Broad Institute Genome Sequencing Center for Infectious Disease"/>
            <person name="Wu L."/>
            <person name="Ma J."/>
        </authorList>
    </citation>
    <scope>NUCLEOTIDE SEQUENCE [LARGE SCALE GENOMIC DNA]</scope>
    <source>
        <strain evidence="10">CECT 7069</strain>
    </source>
</reference>
<dbReference type="PANTHER" id="PTHR30627">
    <property type="entry name" value="PEPTIDOGLYCAN D,D-TRANSPEPTIDASE"/>
    <property type="match status" value="1"/>
</dbReference>
<dbReference type="GO" id="GO:0008800">
    <property type="term" value="F:beta-lactamase activity"/>
    <property type="evidence" value="ECO:0007669"/>
    <property type="project" value="UniProtKB-EC"/>
</dbReference>
<comment type="caution">
    <text evidence="9">The sequence shown here is derived from an EMBL/GenBank/DDBJ whole genome shotgun (WGS) entry which is preliminary data.</text>
</comment>
<dbReference type="Proteomes" id="UP001224644">
    <property type="component" value="Unassembled WGS sequence"/>
</dbReference>
<keyword evidence="10" id="KW-1185">Reference proteome</keyword>
<evidence type="ECO:0000256" key="2">
    <source>
        <dbReference type="ARBA" id="ARBA00007898"/>
    </source>
</evidence>
<keyword evidence="5 9" id="KW-0378">Hydrolase</keyword>
<keyword evidence="4 7" id="KW-0732">Signal</keyword>
<dbReference type="Gene3D" id="3.40.710.10">
    <property type="entry name" value="DD-peptidase/beta-lactamase superfamily"/>
    <property type="match status" value="1"/>
</dbReference>
<dbReference type="EC" id="3.5.2.6" evidence="3"/>
<feature type="signal peptide" evidence="7">
    <location>
        <begin position="1"/>
        <end position="20"/>
    </location>
</feature>
<dbReference type="InterPro" id="IPR050515">
    <property type="entry name" value="Beta-lactam/transpept"/>
</dbReference>
<dbReference type="EMBL" id="JAUFPX010000012">
    <property type="protein sequence ID" value="MDN3591613.1"/>
    <property type="molecule type" value="Genomic_DNA"/>
</dbReference>
<dbReference type="RefSeq" id="WP_238225650.1">
    <property type="nucleotide sequence ID" value="NZ_BPQD01000014.1"/>
</dbReference>
<dbReference type="InterPro" id="IPR001460">
    <property type="entry name" value="PCN-bd_Tpept"/>
</dbReference>
<organism evidence="9 10">
    <name type="scientific">Methylobacterium adhaesivum</name>
    <dbReference type="NCBI Taxonomy" id="333297"/>
    <lineage>
        <taxon>Bacteria</taxon>
        <taxon>Pseudomonadati</taxon>
        <taxon>Pseudomonadota</taxon>
        <taxon>Alphaproteobacteria</taxon>
        <taxon>Hyphomicrobiales</taxon>
        <taxon>Methylobacteriaceae</taxon>
        <taxon>Methylobacterium</taxon>
    </lineage>
</organism>
<dbReference type="InterPro" id="IPR012338">
    <property type="entry name" value="Beta-lactam/transpept-like"/>
</dbReference>
<evidence type="ECO:0000313" key="9">
    <source>
        <dbReference type="EMBL" id="MDN3591613.1"/>
    </source>
</evidence>
<feature type="chain" id="PRO_5045054943" description="beta-lactamase" evidence="7">
    <location>
        <begin position="21"/>
        <end position="276"/>
    </location>
</feature>
<evidence type="ECO:0000256" key="7">
    <source>
        <dbReference type="SAM" id="SignalP"/>
    </source>
</evidence>
<evidence type="ECO:0000256" key="3">
    <source>
        <dbReference type="ARBA" id="ARBA00012865"/>
    </source>
</evidence>
<dbReference type="SUPFAM" id="SSF56601">
    <property type="entry name" value="beta-lactamase/transpeptidase-like"/>
    <property type="match status" value="1"/>
</dbReference>